<evidence type="ECO:0000313" key="1">
    <source>
        <dbReference type="EMBL" id="RDI68171.1"/>
    </source>
</evidence>
<proteinExistence type="predicted"/>
<dbReference type="AlphaFoldDB" id="A0A370IDF8"/>
<accession>A0A370IDF8</accession>
<dbReference type="STRING" id="1210086.GCA_001613105_01148"/>
<organism evidence="1 2">
    <name type="scientific">Nocardia pseudobrasiliensis</name>
    <dbReference type="NCBI Taxonomy" id="45979"/>
    <lineage>
        <taxon>Bacteria</taxon>
        <taxon>Bacillati</taxon>
        <taxon>Actinomycetota</taxon>
        <taxon>Actinomycetes</taxon>
        <taxon>Mycobacteriales</taxon>
        <taxon>Nocardiaceae</taxon>
        <taxon>Nocardia</taxon>
    </lineage>
</organism>
<gene>
    <name evidence="1" type="ORF">DFR76_102572</name>
</gene>
<evidence type="ECO:0000313" key="2">
    <source>
        <dbReference type="Proteomes" id="UP000254869"/>
    </source>
</evidence>
<dbReference type="RefSeq" id="WP_067992861.1">
    <property type="nucleotide sequence ID" value="NZ_QQBC01000002.1"/>
</dbReference>
<protein>
    <submittedName>
        <fullName evidence="1">Uncharacterized protein</fullName>
    </submittedName>
</protein>
<keyword evidence="2" id="KW-1185">Reference proteome</keyword>
<dbReference type="Proteomes" id="UP000254869">
    <property type="component" value="Unassembled WGS sequence"/>
</dbReference>
<dbReference type="EMBL" id="QQBC01000002">
    <property type="protein sequence ID" value="RDI68171.1"/>
    <property type="molecule type" value="Genomic_DNA"/>
</dbReference>
<reference evidence="1 2" key="1">
    <citation type="submission" date="2018-07" db="EMBL/GenBank/DDBJ databases">
        <title>Genomic Encyclopedia of Type Strains, Phase IV (KMG-IV): sequencing the most valuable type-strain genomes for metagenomic binning, comparative biology and taxonomic classification.</title>
        <authorList>
            <person name="Goeker M."/>
        </authorList>
    </citation>
    <scope>NUCLEOTIDE SEQUENCE [LARGE SCALE GENOMIC DNA]</scope>
    <source>
        <strain evidence="1 2">DSM 44290</strain>
    </source>
</reference>
<sequence length="129" mass="14116">MPNWNTRLEVRLGSTVVSPISQFTPTFNVPHTVVHSVEADNLGYVRQPQTFTFTMTVQAFASVVADLTQLAMTGKEFEIAVAEKTGTDWSFKALKFSRCVITSANPSNVVIDGVPQATFTCMCLQPGIE</sequence>
<name>A0A370IDF8_9NOCA</name>
<comment type="caution">
    <text evidence="1">The sequence shown here is derived from an EMBL/GenBank/DDBJ whole genome shotgun (WGS) entry which is preliminary data.</text>
</comment>